<evidence type="ECO:0000313" key="2">
    <source>
        <dbReference type="Proteomes" id="UP000321734"/>
    </source>
</evidence>
<dbReference type="EMBL" id="VORX01000004">
    <property type="protein sequence ID" value="TXE07857.1"/>
    <property type="molecule type" value="Genomic_DNA"/>
</dbReference>
<gene>
    <name evidence="1" type="ORF">ES711_10520</name>
</gene>
<evidence type="ECO:0000313" key="1">
    <source>
        <dbReference type="EMBL" id="TXE07857.1"/>
    </source>
</evidence>
<proteinExistence type="predicted"/>
<dbReference type="RefSeq" id="WP_146893254.1">
    <property type="nucleotide sequence ID" value="NZ_VORX01000004.1"/>
</dbReference>
<sequence>MKIFCCTENRRRLIEATTDLNGIDYIEVLPAALMEDKQKSLQITFLRSLVNPIETAQVFLSIEGQWSGIVIEEIISGPSNQSITLNLSDRGDFSIYTLHLMESWEEQEFIPGFDKQLSSIEFSFKVSCFTDVDCKPAAINCQNEELLNIPEINYLAKDYASFKQLLLDRLSLLMPDWTERNAADLGITLVEILAYVGDYLSYRQDAISTEAYLRTARKRISVRRHARLIDYYMHDGLNARTWVQIQVDEESDRAILKKVDETGFITKFLTKGMADKSDTALMSKIQFDSTFENSQLVFEPVHDIQLFSAHNKMSFHNYGEQNCCLPKGATEATLVGRLDDLKINDVLILEEIIGPKTGATVDANPDHRHAIKITDISFHTDFDFTDTLAEVIDITLITWSEEDALPFPLCTSTVLDVEDRDQVFEVSVARGNVVLVDHGHSFSDLEGVNDAFPFENVQGSLSPTLVPTGTYQYAIASPSNRCEPETIMPVLPRFNPKLGAAPLTHSERLIFAETDASDLKMSAKKMIRQDIRNTIPSIYLSEVVETGSSFEILDDIWIAVKDLLIDSAILDTHFVVENDADGVSYIRFGNDHNGKSPDPGSKFLANYRIGNGTRGNIGRNSIEKVVNNTTINIVRITNPMPAIGGKKPETKEEVRQYAPQAFRTQERAVITSDYEEMAKRCKEDIQSVSAKFRWTGSWQTAFIAADRLNGKKVTPEWEKELRDCLQKYRLAGVDLEVDDPEYVGLEIDLEVCIQPNSFEVDIQREISSVLSNQTLKNGQKGFFHPDQLVFGQSLYLSRIYAIVQAVDGVVSVNITKFRRYGLISSSGLDTGKLDFGKNEIPRLDNDPNHIDMGMLKLRIKGGR</sequence>
<reference evidence="1 2" key="1">
    <citation type="submission" date="2019-08" db="EMBL/GenBank/DDBJ databases">
        <title>Genome sequence of Gelidibacter salicanalis IC162T.</title>
        <authorList>
            <person name="Bowman J.P."/>
        </authorList>
    </citation>
    <scope>NUCLEOTIDE SEQUENCE [LARGE SCALE GENOMIC DNA]</scope>
    <source>
        <strain evidence="1 2">IC162</strain>
    </source>
</reference>
<dbReference type="OrthoDB" id="9027184at2"/>
<dbReference type="NCBIfam" id="TIGR02243">
    <property type="entry name" value="putative baseplate assembly protein"/>
    <property type="match status" value="1"/>
</dbReference>
<organism evidence="1 2">
    <name type="scientific">Gelidibacter salicanalis</name>
    <dbReference type="NCBI Taxonomy" id="291193"/>
    <lineage>
        <taxon>Bacteria</taxon>
        <taxon>Pseudomonadati</taxon>
        <taxon>Bacteroidota</taxon>
        <taxon>Flavobacteriia</taxon>
        <taxon>Flavobacteriales</taxon>
        <taxon>Flavobacteriaceae</taxon>
        <taxon>Gelidibacter</taxon>
    </lineage>
</organism>
<dbReference type="Proteomes" id="UP000321734">
    <property type="component" value="Unassembled WGS sequence"/>
</dbReference>
<protein>
    <submittedName>
        <fullName evidence="1">Putative baseplate assembly protein</fullName>
    </submittedName>
</protein>
<comment type="caution">
    <text evidence="1">The sequence shown here is derived from an EMBL/GenBank/DDBJ whole genome shotgun (WGS) entry which is preliminary data.</text>
</comment>
<accession>A0A5C7AHQ2</accession>
<name>A0A5C7AHQ2_9FLAO</name>
<dbReference type="AlphaFoldDB" id="A0A5C7AHQ2"/>
<keyword evidence="2" id="KW-1185">Reference proteome</keyword>
<dbReference type="InterPro" id="IPR011749">
    <property type="entry name" value="CHP02243"/>
</dbReference>